<dbReference type="InterPro" id="IPR002549">
    <property type="entry name" value="AI-2E-like"/>
</dbReference>
<keyword evidence="5 6" id="KW-0472">Membrane</keyword>
<reference evidence="7 8" key="1">
    <citation type="submission" date="2018-12" db="EMBL/GenBank/DDBJ databases">
        <title>Sphingomonas sp. HMF7854 Genome sequencing and assembly.</title>
        <authorList>
            <person name="Cha I."/>
            <person name="Kang H."/>
            <person name="Kim H."/>
            <person name="Kang J."/>
            <person name="Joh K."/>
        </authorList>
    </citation>
    <scope>NUCLEOTIDE SEQUENCE [LARGE SCALE GENOMIC DNA]</scope>
    <source>
        <strain evidence="7 8">HMF7854</strain>
    </source>
</reference>
<evidence type="ECO:0000256" key="1">
    <source>
        <dbReference type="ARBA" id="ARBA00004141"/>
    </source>
</evidence>
<evidence type="ECO:0000256" key="3">
    <source>
        <dbReference type="ARBA" id="ARBA00022692"/>
    </source>
</evidence>
<dbReference type="Proteomes" id="UP000274661">
    <property type="component" value="Unassembled WGS sequence"/>
</dbReference>
<dbReference type="GO" id="GO:0055085">
    <property type="term" value="P:transmembrane transport"/>
    <property type="evidence" value="ECO:0007669"/>
    <property type="project" value="TreeGrafter"/>
</dbReference>
<comment type="similarity">
    <text evidence="2">Belongs to the autoinducer-2 exporter (AI-2E) (TC 2.A.86) family.</text>
</comment>
<feature type="transmembrane region" description="Helical" evidence="6">
    <location>
        <begin position="292"/>
        <end position="325"/>
    </location>
</feature>
<feature type="transmembrane region" description="Helical" evidence="6">
    <location>
        <begin position="197"/>
        <end position="219"/>
    </location>
</feature>
<dbReference type="GO" id="GO:0016020">
    <property type="term" value="C:membrane"/>
    <property type="evidence" value="ECO:0007669"/>
    <property type="project" value="UniProtKB-SubCell"/>
</dbReference>
<dbReference type="AlphaFoldDB" id="A0A429V912"/>
<feature type="transmembrane region" description="Helical" evidence="6">
    <location>
        <begin position="35"/>
        <end position="53"/>
    </location>
</feature>
<protein>
    <submittedName>
        <fullName evidence="7">AI-2E family transporter</fullName>
    </submittedName>
</protein>
<name>A0A429V912_9SPHN</name>
<comment type="caution">
    <text evidence="7">The sequence shown here is derived from an EMBL/GenBank/DDBJ whole genome shotgun (WGS) entry which is preliminary data.</text>
</comment>
<comment type="subcellular location">
    <subcellularLocation>
        <location evidence="1">Membrane</location>
        <topology evidence="1">Multi-pass membrane protein</topology>
    </subcellularLocation>
</comment>
<keyword evidence="3 6" id="KW-0812">Transmembrane</keyword>
<organism evidence="7 8">
    <name type="scientific">Sphingomonas ginkgonis</name>
    <dbReference type="NCBI Taxonomy" id="2315330"/>
    <lineage>
        <taxon>Bacteria</taxon>
        <taxon>Pseudomonadati</taxon>
        <taxon>Pseudomonadota</taxon>
        <taxon>Alphaproteobacteria</taxon>
        <taxon>Sphingomonadales</taxon>
        <taxon>Sphingomonadaceae</taxon>
        <taxon>Sphingomonas</taxon>
    </lineage>
</organism>
<dbReference type="PANTHER" id="PTHR21716">
    <property type="entry name" value="TRANSMEMBRANE PROTEIN"/>
    <property type="match status" value="1"/>
</dbReference>
<evidence type="ECO:0000256" key="2">
    <source>
        <dbReference type="ARBA" id="ARBA00009773"/>
    </source>
</evidence>
<feature type="transmembrane region" description="Helical" evidence="6">
    <location>
        <begin position="65"/>
        <end position="88"/>
    </location>
</feature>
<feature type="transmembrane region" description="Helical" evidence="6">
    <location>
        <begin position="140"/>
        <end position="162"/>
    </location>
</feature>
<evidence type="ECO:0000313" key="8">
    <source>
        <dbReference type="Proteomes" id="UP000274661"/>
    </source>
</evidence>
<dbReference type="Pfam" id="PF01594">
    <property type="entry name" value="AI-2E_transport"/>
    <property type="match status" value="1"/>
</dbReference>
<evidence type="ECO:0000256" key="6">
    <source>
        <dbReference type="SAM" id="Phobius"/>
    </source>
</evidence>
<dbReference type="PANTHER" id="PTHR21716:SF62">
    <property type="entry name" value="TRANSPORT PROTEIN YDBI-RELATED"/>
    <property type="match status" value="1"/>
</dbReference>
<gene>
    <name evidence="7" type="ORF">HMF7854_05880</name>
</gene>
<accession>A0A429V912</accession>
<feature type="transmembrane region" description="Helical" evidence="6">
    <location>
        <begin position="12"/>
        <end position="29"/>
    </location>
</feature>
<dbReference type="EMBL" id="RWJF01000001">
    <property type="protein sequence ID" value="RST30405.1"/>
    <property type="molecule type" value="Genomic_DNA"/>
</dbReference>
<proteinExistence type="inferred from homology"/>
<evidence type="ECO:0000256" key="5">
    <source>
        <dbReference type="ARBA" id="ARBA00023136"/>
    </source>
</evidence>
<dbReference type="OrthoDB" id="5761230at2"/>
<keyword evidence="4 6" id="KW-1133">Transmembrane helix</keyword>
<evidence type="ECO:0000256" key="4">
    <source>
        <dbReference type="ARBA" id="ARBA00022989"/>
    </source>
</evidence>
<evidence type="ECO:0000313" key="7">
    <source>
        <dbReference type="EMBL" id="RST30405.1"/>
    </source>
</evidence>
<keyword evidence="8" id="KW-1185">Reference proteome</keyword>
<sequence length="348" mass="37133">MDHDNAVSDASFIRRTLIVIGLLALTFLVWQLRDILLMIFGAVVIAALFRSLADTIRRFVPVGGSAALVISVLLVLGIVIGAGFLFGAQVVSQAETLRAAIPQAWQAVQSRLSHYGIEVPLQNLTGGGATGGVMSKVTSFLMSLSGGFTDTLLIVVGGIFLANQPRFYQEGALKLIPEGKRRIAQQSFEDSGRALRLWLKAQLIAMLLIGLLTTLGLWLLGVPSFLALGLLAGLLEFIPFAGPILSAIPGILLSFAISPELALWTLLLYVGIQNIEGYAIQPMIQQWAVELPGFILLFSLLAAGALFGPMGIVFAAPLTVVIYVMVKRLYVQEALDTPTPIPGEGKAG</sequence>